<reference evidence="3 4" key="1">
    <citation type="submission" date="2016-04" db="EMBL/GenBank/DDBJ databases">
        <title>Draft genome sequence of freshwater magnetotactic bacteria Magnetospirillum marisnigri SP-1 and Magnetospirillum moscoviense BB-1.</title>
        <authorList>
            <person name="Koziaeva V."/>
            <person name="Dziuba M.V."/>
            <person name="Ivanov T.M."/>
            <person name="Kuznetsov B."/>
            <person name="Grouzdev D.S."/>
        </authorList>
    </citation>
    <scope>NUCLEOTIDE SEQUENCE [LARGE SCALE GENOMIC DNA]</scope>
    <source>
        <strain evidence="3 4">SP-1</strain>
    </source>
</reference>
<evidence type="ECO:0000256" key="1">
    <source>
        <dbReference type="SAM" id="Phobius"/>
    </source>
</evidence>
<feature type="domain" description="Liposome tubulation protein MamY C-terminal" evidence="2">
    <location>
        <begin position="243"/>
        <end position="370"/>
    </location>
</feature>
<dbReference type="NCBIfam" id="NF040997">
    <property type="entry name" value="MamY"/>
    <property type="match status" value="1"/>
</dbReference>
<proteinExistence type="predicted"/>
<accession>A0A178MJM6</accession>
<protein>
    <submittedName>
        <fullName evidence="3">Chemotaxis protein</fullName>
    </submittedName>
</protein>
<evidence type="ECO:0000313" key="4">
    <source>
        <dbReference type="Proteomes" id="UP000078428"/>
    </source>
</evidence>
<organism evidence="3 4">
    <name type="scientific">Paramagnetospirillum marisnigri</name>
    <dbReference type="NCBI Taxonomy" id="1285242"/>
    <lineage>
        <taxon>Bacteria</taxon>
        <taxon>Pseudomonadati</taxon>
        <taxon>Pseudomonadota</taxon>
        <taxon>Alphaproteobacteria</taxon>
        <taxon>Rhodospirillales</taxon>
        <taxon>Magnetospirillaceae</taxon>
        <taxon>Paramagnetospirillum</taxon>
    </lineage>
</organism>
<gene>
    <name evidence="3" type="ORF">A6A04_19800</name>
</gene>
<dbReference type="AlphaFoldDB" id="A0A178MJM6"/>
<feature type="transmembrane region" description="Helical" evidence="1">
    <location>
        <begin position="64"/>
        <end position="84"/>
    </location>
</feature>
<dbReference type="STRING" id="1285242.A6A04_19800"/>
<name>A0A178MJM6_9PROT</name>
<dbReference type="InterPro" id="IPR058756">
    <property type="entry name" value="MamY_C"/>
</dbReference>
<keyword evidence="1" id="KW-0812">Transmembrane</keyword>
<dbReference type="Proteomes" id="UP000078428">
    <property type="component" value="Unassembled WGS sequence"/>
</dbReference>
<sequence>MAIAAIMGDVLMLMGFNKAAFGKLNSASRAALIGAVIWAVLSIVYLTIFNGWKNLFTMLPHEFFIVLLSIALPIGLTVLILMLSRIVKSVDTLKSEVTTLSRNDVSSEGSVAMLADLFREHRAAIAAQVEAQVEATTQLIRLNQEGRALAAPAQASGTDEAMTLLAQLFREHREAVAAQLEAQASATAQLVQVTRDSRDGIVDELRSQRVLSQEITQELSQIAQSRTVAPAAPGLDPSQRIDRMRALAEVLGLALNDLSMTATQVLTEHLNAAHGDRDGTRKFISTLTTAYFAGDKNVFFRSLVQEAVNRSEQLRRCAEDTESVRQQISKILREAREIRSLVAACDPNDLVRIVFEDGELWALEKALAEHFLIDGSPVWTETAPDSGMD</sequence>
<keyword evidence="1" id="KW-1133">Transmembrane helix</keyword>
<dbReference type="OrthoDB" id="7322058at2"/>
<keyword evidence="1" id="KW-0472">Membrane</keyword>
<keyword evidence="4" id="KW-1185">Reference proteome</keyword>
<dbReference type="Pfam" id="PF26389">
    <property type="entry name" value="MamY_C"/>
    <property type="match status" value="1"/>
</dbReference>
<evidence type="ECO:0000313" key="3">
    <source>
        <dbReference type="EMBL" id="OAN48799.1"/>
    </source>
</evidence>
<comment type="caution">
    <text evidence="3">The sequence shown here is derived from an EMBL/GenBank/DDBJ whole genome shotgun (WGS) entry which is preliminary data.</text>
</comment>
<dbReference type="EMBL" id="LWQT01000069">
    <property type="protein sequence ID" value="OAN48799.1"/>
    <property type="molecule type" value="Genomic_DNA"/>
</dbReference>
<feature type="transmembrane region" description="Helical" evidence="1">
    <location>
        <begin position="30"/>
        <end position="52"/>
    </location>
</feature>
<evidence type="ECO:0000259" key="2">
    <source>
        <dbReference type="Pfam" id="PF26389"/>
    </source>
</evidence>